<dbReference type="PROSITE" id="PS50262">
    <property type="entry name" value="G_PROTEIN_RECEP_F1_2"/>
    <property type="match status" value="1"/>
</dbReference>
<feature type="transmembrane region" description="Helical" evidence="11">
    <location>
        <begin position="58"/>
        <end position="79"/>
    </location>
</feature>
<evidence type="ECO:0000256" key="7">
    <source>
        <dbReference type="ARBA" id="ARBA00023157"/>
    </source>
</evidence>
<dbReference type="Proteomes" id="UP000504630">
    <property type="component" value="Unplaced"/>
</dbReference>
<evidence type="ECO:0000256" key="9">
    <source>
        <dbReference type="ARBA" id="ARBA00023180"/>
    </source>
</evidence>
<evidence type="ECO:0000256" key="12">
    <source>
        <dbReference type="SAM" id="MobiDB-lite"/>
    </source>
</evidence>
<dbReference type="FunFam" id="1.20.1070.10:FF:000094">
    <property type="entry name" value="Vasopressin V1a receptor"/>
    <property type="match status" value="1"/>
</dbReference>
<comment type="caution">
    <text evidence="11">Lacks conserved residue(s) required for the propagation of feature annotation.</text>
</comment>
<dbReference type="PRINTS" id="PR00896">
    <property type="entry name" value="VASOPRESSINR"/>
</dbReference>
<dbReference type="Gene3D" id="1.20.1070.10">
    <property type="entry name" value="Rhodopsin 7-helix transmembrane proteins"/>
    <property type="match status" value="1"/>
</dbReference>
<organism evidence="14 15">
    <name type="scientific">Cottoperca gobio</name>
    <name type="common">Frogmouth</name>
    <name type="synonym">Aphritis gobio</name>
    <dbReference type="NCBI Taxonomy" id="56716"/>
    <lineage>
        <taxon>Eukaryota</taxon>
        <taxon>Metazoa</taxon>
        <taxon>Chordata</taxon>
        <taxon>Craniata</taxon>
        <taxon>Vertebrata</taxon>
        <taxon>Euteleostomi</taxon>
        <taxon>Actinopterygii</taxon>
        <taxon>Neopterygii</taxon>
        <taxon>Teleostei</taxon>
        <taxon>Neoteleostei</taxon>
        <taxon>Acanthomorphata</taxon>
        <taxon>Eupercaria</taxon>
        <taxon>Perciformes</taxon>
        <taxon>Notothenioidei</taxon>
        <taxon>Bovichtidae</taxon>
        <taxon>Cottoperca</taxon>
    </lineage>
</organism>
<comment type="subcellular location">
    <subcellularLocation>
        <location evidence="1 11">Cell membrane</location>
        <topology evidence="1 11">Multi-pass membrane protein</topology>
    </subcellularLocation>
</comment>
<name>A0A6J2PCR3_COTGO</name>
<accession>A0A6J2PCR3</accession>
<feature type="transmembrane region" description="Helical" evidence="11">
    <location>
        <begin position="290"/>
        <end position="308"/>
    </location>
</feature>
<proteinExistence type="inferred from homology"/>
<keyword evidence="14" id="KW-1185">Reference proteome</keyword>
<evidence type="ECO:0000256" key="11">
    <source>
        <dbReference type="RuleBase" id="RU046427"/>
    </source>
</evidence>
<feature type="transmembrane region" description="Helical" evidence="11">
    <location>
        <begin position="170"/>
        <end position="191"/>
    </location>
</feature>
<keyword evidence="5 11" id="KW-0297">G-protein coupled receptor</keyword>
<sequence>MLFPSESSCNLTGTNCSESFNLTQQLEPGAAAAAGNSSGKRNGTDPFGRNEEVAKLEITVLSLAFLAAVVGNVSVLLSMYKTRRKPSRMHLFMKHLSLADLVVAFFQVLPQLCWEITFRFYGPDFLCRIVKYLQVLGMFASTYMMVMMTLDRYIAICHPLQTLQQPTQRAHIMIGSTWACSLVLSTPQYFIFSLSEVHPGSAVYDCWGHFMEPWGLRAYITWMTAGIFLVPVAVLVFCYGLICRTIWMNLKYKTQRKSSGAEGNKKEILGRSSVSSVSTISRAKLRTVKMTFVIVLAYVVCWAPFFTVQMWSVWDKSFSWEDSDNTTVTLSALLASLNSCCNPWIYMIFSGHLLSDFASSLPCCCPLTKRLGHQDSDSSIRRTTLQSRLQSSRLSEPFRELNPPPKNCPQVASIS</sequence>
<dbReference type="InParanoid" id="A0A6J2PCR3"/>
<dbReference type="Pfam" id="PF00001">
    <property type="entry name" value="7tm_1"/>
    <property type="match status" value="1"/>
</dbReference>
<keyword evidence="9 11" id="KW-0325">Glycoprotein</keyword>
<evidence type="ECO:0000256" key="2">
    <source>
        <dbReference type="ARBA" id="ARBA00022475"/>
    </source>
</evidence>
<dbReference type="InterPro" id="IPR000276">
    <property type="entry name" value="GPCR_Rhodpsn"/>
</dbReference>
<keyword evidence="10 11" id="KW-0807">Transducer</keyword>
<evidence type="ECO:0000256" key="3">
    <source>
        <dbReference type="ARBA" id="ARBA00022692"/>
    </source>
</evidence>
<gene>
    <name evidence="15" type="primary">LOC115006025</name>
</gene>
<evidence type="ECO:0000256" key="4">
    <source>
        <dbReference type="ARBA" id="ARBA00022989"/>
    </source>
</evidence>
<keyword evidence="7" id="KW-1015">Disulfide bond</keyword>
<comment type="similarity">
    <text evidence="11">Belongs to the G-protein coupled receptor 1 family. Vasopressin/oxytocin receptor subfamily.</text>
</comment>
<evidence type="ECO:0000256" key="6">
    <source>
        <dbReference type="ARBA" id="ARBA00023136"/>
    </source>
</evidence>
<dbReference type="PANTHER" id="PTHR24241:SF17">
    <property type="entry name" value="VASOPRESSIN V1A RECEPTOR"/>
    <property type="match status" value="1"/>
</dbReference>
<protein>
    <submittedName>
        <fullName evidence="15">Arg8-vasotocin receptor-like</fullName>
    </submittedName>
</protein>
<evidence type="ECO:0000259" key="13">
    <source>
        <dbReference type="PROSITE" id="PS50262"/>
    </source>
</evidence>
<evidence type="ECO:0000313" key="15">
    <source>
        <dbReference type="RefSeq" id="XP_029283898.1"/>
    </source>
</evidence>
<keyword evidence="3 11" id="KW-0812">Transmembrane</keyword>
<dbReference type="PRINTS" id="PR00237">
    <property type="entry name" value="GPCRRHODOPSN"/>
</dbReference>
<dbReference type="GO" id="GO:0045907">
    <property type="term" value="P:positive regulation of vasoconstriction"/>
    <property type="evidence" value="ECO:0007669"/>
    <property type="project" value="TreeGrafter"/>
</dbReference>
<dbReference type="GeneID" id="115006025"/>
<feature type="transmembrane region" description="Helical" evidence="11">
    <location>
        <begin position="129"/>
        <end position="150"/>
    </location>
</feature>
<dbReference type="AlphaFoldDB" id="A0A6J2PCR3"/>
<dbReference type="GO" id="GO:0042277">
    <property type="term" value="F:peptide binding"/>
    <property type="evidence" value="ECO:0007669"/>
    <property type="project" value="TreeGrafter"/>
</dbReference>
<evidence type="ECO:0000256" key="10">
    <source>
        <dbReference type="ARBA" id="ARBA00023224"/>
    </source>
</evidence>
<feature type="region of interest" description="Disordered" evidence="12">
    <location>
        <begin position="396"/>
        <end position="415"/>
    </location>
</feature>
<dbReference type="PRINTS" id="PR00752">
    <property type="entry name" value="VASOPRSNV1AR"/>
</dbReference>
<keyword evidence="8 11" id="KW-0675">Receptor</keyword>
<dbReference type="KEGG" id="cgob:115006025"/>
<keyword evidence="2" id="KW-1003">Cell membrane</keyword>
<dbReference type="OrthoDB" id="6435638at2759"/>
<evidence type="ECO:0000256" key="8">
    <source>
        <dbReference type="ARBA" id="ARBA00023170"/>
    </source>
</evidence>
<dbReference type="GO" id="GO:0001992">
    <property type="term" value="P:regulation of systemic arterial blood pressure by vasopressin"/>
    <property type="evidence" value="ECO:0007669"/>
    <property type="project" value="TreeGrafter"/>
</dbReference>
<dbReference type="RefSeq" id="XP_029283898.1">
    <property type="nucleotide sequence ID" value="XM_029428038.1"/>
</dbReference>
<reference evidence="15" key="1">
    <citation type="submission" date="2025-08" db="UniProtKB">
        <authorList>
            <consortium name="RefSeq"/>
        </authorList>
    </citation>
    <scope>IDENTIFICATION</scope>
</reference>
<dbReference type="GO" id="GO:0032870">
    <property type="term" value="P:cellular response to hormone stimulus"/>
    <property type="evidence" value="ECO:0007669"/>
    <property type="project" value="TreeGrafter"/>
</dbReference>
<dbReference type="GO" id="GO:0005000">
    <property type="term" value="F:vasopressin receptor activity"/>
    <property type="evidence" value="ECO:0007669"/>
    <property type="project" value="InterPro"/>
</dbReference>
<keyword evidence="6 11" id="KW-0472">Membrane</keyword>
<dbReference type="GO" id="GO:0005886">
    <property type="term" value="C:plasma membrane"/>
    <property type="evidence" value="ECO:0007669"/>
    <property type="project" value="UniProtKB-SubCell"/>
</dbReference>
<feature type="domain" description="G-protein coupled receptors family 1 profile" evidence="13">
    <location>
        <begin position="71"/>
        <end position="346"/>
    </location>
</feature>
<dbReference type="SUPFAM" id="SSF81321">
    <property type="entry name" value="Family A G protein-coupled receptor-like"/>
    <property type="match status" value="1"/>
</dbReference>
<evidence type="ECO:0000256" key="1">
    <source>
        <dbReference type="ARBA" id="ARBA00004651"/>
    </source>
</evidence>
<dbReference type="InterPro" id="IPR001817">
    <property type="entry name" value="Vasoprsn_rcpt"/>
</dbReference>
<dbReference type="InterPro" id="IPR001224">
    <property type="entry name" value="Vprs_V1A_rcpt"/>
</dbReference>
<dbReference type="GO" id="GO:0017046">
    <property type="term" value="F:peptide hormone binding"/>
    <property type="evidence" value="ECO:0007669"/>
    <property type="project" value="Ensembl"/>
</dbReference>
<keyword evidence="4 11" id="KW-1133">Transmembrane helix</keyword>
<dbReference type="InterPro" id="IPR017452">
    <property type="entry name" value="GPCR_Rhodpsn_7TM"/>
</dbReference>
<evidence type="ECO:0000256" key="5">
    <source>
        <dbReference type="ARBA" id="ARBA00023040"/>
    </source>
</evidence>
<dbReference type="PANTHER" id="PTHR24241">
    <property type="entry name" value="NEUROPEPTIDE RECEPTOR-RELATED G-PROTEIN COUPLED RECEPTOR"/>
    <property type="match status" value="1"/>
</dbReference>
<feature type="transmembrane region" description="Helical" evidence="11">
    <location>
        <begin position="219"/>
        <end position="247"/>
    </location>
</feature>
<evidence type="ECO:0000313" key="14">
    <source>
        <dbReference type="Proteomes" id="UP000504630"/>
    </source>
</evidence>
<dbReference type="PROSITE" id="PS00237">
    <property type="entry name" value="G_PROTEIN_RECEP_F1_1"/>
    <property type="match status" value="1"/>
</dbReference>
<feature type="transmembrane region" description="Helical" evidence="11">
    <location>
        <begin position="328"/>
        <end position="349"/>
    </location>
</feature>